<keyword evidence="2 5" id="KW-0732">Signal</keyword>
<dbReference type="InterPro" id="IPR013783">
    <property type="entry name" value="Ig-like_fold"/>
</dbReference>
<dbReference type="InterPro" id="IPR012480">
    <property type="entry name" value="Hepar_II_III_C"/>
</dbReference>
<evidence type="ECO:0000256" key="5">
    <source>
        <dbReference type="SAM" id="SignalP"/>
    </source>
</evidence>
<dbReference type="GO" id="GO:0042597">
    <property type="term" value="C:periplasmic space"/>
    <property type="evidence" value="ECO:0007669"/>
    <property type="project" value="UniProtKB-SubCell"/>
</dbReference>
<gene>
    <name evidence="8" type="ORF">FHI69_10085</name>
</gene>
<name>A0A5C4NS19_9BURK</name>
<dbReference type="InterPro" id="IPR008929">
    <property type="entry name" value="Chondroitin_lyas"/>
</dbReference>
<feature type="signal peptide" evidence="5">
    <location>
        <begin position="1"/>
        <end position="24"/>
    </location>
</feature>
<dbReference type="InterPro" id="IPR032518">
    <property type="entry name" value="HepII_N"/>
</dbReference>
<organism evidence="8 9">
    <name type="scientific">Janthinobacterium lividum</name>
    <dbReference type="NCBI Taxonomy" id="29581"/>
    <lineage>
        <taxon>Bacteria</taxon>
        <taxon>Pseudomonadati</taxon>
        <taxon>Pseudomonadota</taxon>
        <taxon>Betaproteobacteria</taxon>
        <taxon>Burkholderiales</taxon>
        <taxon>Oxalobacteraceae</taxon>
        <taxon>Janthinobacterium</taxon>
    </lineage>
</organism>
<accession>A0A5C4NS19</accession>
<dbReference type="Pfam" id="PF16332">
    <property type="entry name" value="DUF4962"/>
    <property type="match status" value="1"/>
</dbReference>
<protein>
    <submittedName>
        <fullName evidence="8">DUF4962 domain-containing protein</fullName>
    </submittedName>
</protein>
<dbReference type="AlphaFoldDB" id="A0A5C4NS19"/>
<dbReference type="EMBL" id="VDGE01000002">
    <property type="protein sequence ID" value="TNC77664.1"/>
    <property type="molecule type" value="Genomic_DNA"/>
</dbReference>
<dbReference type="RefSeq" id="WP_139090450.1">
    <property type="nucleotide sequence ID" value="NZ_VDGE01000002.1"/>
</dbReference>
<dbReference type="GO" id="GO:0016829">
    <property type="term" value="F:lyase activity"/>
    <property type="evidence" value="ECO:0007669"/>
    <property type="project" value="UniProtKB-KW"/>
</dbReference>
<dbReference type="Gene3D" id="2.70.98.70">
    <property type="match status" value="1"/>
</dbReference>
<feature type="domain" description="Heparinase II N-terminal" evidence="7">
    <location>
        <begin position="80"/>
        <end position="452"/>
    </location>
</feature>
<dbReference type="Gene3D" id="2.60.40.10">
    <property type="entry name" value="Immunoglobulins"/>
    <property type="match status" value="1"/>
</dbReference>
<evidence type="ECO:0000259" key="7">
    <source>
        <dbReference type="Pfam" id="PF16332"/>
    </source>
</evidence>
<evidence type="ECO:0000313" key="9">
    <source>
        <dbReference type="Proteomes" id="UP000305681"/>
    </source>
</evidence>
<feature type="domain" description="Heparinase II/III-like C-terminal" evidence="6">
    <location>
        <begin position="479"/>
        <end position="681"/>
    </location>
</feature>
<reference evidence="8 9" key="1">
    <citation type="submission" date="2019-06" db="EMBL/GenBank/DDBJ databases">
        <title>Genome sequence of Janthinobacterium lividum UCD_MED1.</title>
        <authorList>
            <person name="De Leon M.E."/>
            <person name="Jospin G."/>
        </authorList>
    </citation>
    <scope>NUCLEOTIDE SEQUENCE [LARGE SCALE GENOMIC DNA]</scope>
    <source>
        <strain evidence="8 9">UCD_MED1</strain>
    </source>
</reference>
<proteinExistence type="predicted"/>
<dbReference type="PANTHER" id="PTHR39210:SF1">
    <property type="entry name" value="HEPARIN-SULFATE LYASE"/>
    <property type="match status" value="1"/>
</dbReference>
<comment type="subcellular location">
    <subcellularLocation>
        <location evidence="1">Periplasm</location>
    </subcellularLocation>
</comment>
<keyword evidence="4" id="KW-0456">Lyase</keyword>
<feature type="chain" id="PRO_5022740712" evidence="5">
    <location>
        <begin position="25"/>
        <end position="744"/>
    </location>
</feature>
<evidence type="ECO:0000256" key="4">
    <source>
        <dbReference type="ARBA" id="ARBA00023239"/>
    </source>
</evidence>
<evidence type="ECO:0000313" key="8">
    <source>
        <dbReference type="EMBL" id="TNC77664.1"/>
    </source>
</evidence>
<dbReference type="SUPFAM" id="SSF48230">
    <property type="entry name" value="Chondroitin AC/alginate lyase"/>
    <property type="match status" value="1"/>
</dbReference>
<dbReference type="PANTHER" id="PTHR39210">
    <property type="entry name" value="HEPARIN-SULFATE LYASE"/>
    <property type="match status" value="1"/>
</dbReference>
<dbReference type="Pfam" id="PF07940">
    <property type="entry name" value="Hepar_II_III_C"/>
    <property type="match status" value="1"/>
</dbReference>
<keyword evidence="3" id="KW-0574">Periplasm</keyword>
<comment type="caution">
    <text evidence="8">The sequence shown here is derived from an EMBL/GenBank/DDBJ whole genome shotgun (WGS) entry which is preliminary data.</text>
</comment>
<sequence>MNAAKRTLYIAAWLLFPLCPYASADWAQSTDALVVRPMPGNRQIQVQNPPTFSWARYSTNPSSYTLEIRSGTTVVRTYTSTRNWYLPNETLPSGVYTWRVRPTNGTLWSDERPFEINASSKPFVLPENAVLRANVLKRPRPRGLSSALPIASAWTPAMKAERGNALLGMTNEVLRQTTAVALPADADWPLVASNVMTAAYAAQMTSIRGLISLNARQLEASALLYRLTGEQRFLTEALRRGDALAALNPNGPTSYANQVQGSRAIALTMSKAIDTLASALNGARRTAWLQTVKVRTDVIYQELLGTAGGIEQLPFDASTATNIGFLAGISALALGDIPEATTWFDFSVRYFASSLMVWSGPEGGYSDGTAYAEYAVDYSLQVWQPLLHATGINLFEKPWSLGLARFFMEFVPPGTKTHLFGDGKETEPVYRVLKAYVSRFATPEAAWYVNSISGNEDMLSLLQAPYPLPVSTVTEAPRPPANAALFPSIGWSAMHSNLADLGRTSVYFKSTPYGSFSHSHGNQNSFVLTSAGVPLLIETGWYDWYGSPMTTSWYRQTKSANSITFDSGVGQMVSGYRETLVRNGAITSFSTTPALDYVAGNATAAYGGALSSAVRQLWYLRSSDAVLVRDKLSSPTARIFEWNFHSAAPILVDASGNVSVVNQGRSVCLKPLPNTGLRFERRTGPPPKPGSYEEHGAFVRTSSAANAEFLVLLDVGCKNLPVTVTPNATSRQVTVGTQVVTVAN</sequence>
<dbReference type="Gene3D" id="1.50.10.100">
    <property type="entry name" value="Chondroitin AC/alginate lyase"/>
    <property type="match status" value="1"/>
</dbReference>
<evidence type="ECO:0000256" key="1">
    <source>
        <dbReference type="ARBA" id="ARBA00004418"/>
    </source>
</evidence>
<evidence type="ECO:0000259" key="6">
    <source>
        <dbReference type="Pfam" id="PF07940"/>
    </source>
</evidence>
<dbReference type="Proteomes" id="UP000305681">
    <property type="component" value="Unassembled WGS sequence"/>
</dbReference>
<evidence type="ECO:0000256" key="2">
    <source>
        <dbReference type="ARBA" id="ARBA00022729"/>
    </source>
</evidence>
<evidence type="ECO:0000256" key="3">
    <source>
        <dbReference type="ARBA" id="ARBA00022764"/>
    </source>
</evidence>